<keyword evidence="4" id="KW-1185">Reference proteome</keyword>
<comment type="caution">
    <text evidence="3">The sequence shown here is derived from an EMBL/GenBank/DDBJ whole genome shotgun (WGS) entry which is preliminary data.</text>
</comment>
<gene>
    <name evidence="3" type="ORF">BP5553_08590</name>
</gene>
<evidence type="ECO:0000256" key="2">
    <source>
        <dbReference type="SAM" id="MobiDB-lite"/>
    </source>
</evidence>
<dbReference type="EMBL" id="NPIC01000009">
    <property type="protein sequence ID" value="RDL33151.1"/>
    <property type="molecule type" value="Genomic_DNA"/>
</dbReference>
<name>A0A370TEP9_9HELO</name>
<dbReference type="Proteomes" id="UP000254866">
    <property type="component" value="Unassembled WGS sequence"/>
</dbReference>
<keyword evidence="1" id="KW-0175">Coiled coil</keyword>
<feature type="region of interest" description="Disordered" evidence="2">
    <location>
        <begin position="1"/>
        <end position="169"/>
    </location>
</feature>
<dbReference type="AlphaFoldDB" id="A0A370TEP9"/>
<reference evidence="3 4" key="1">
    <citation type="journal article" date="2018" name="IMA Fungus">
        <title>IMA Genome-F 9: Draft genome sequence of Annulohypoxylon stygium, Aspergillus mulundensis, Berkeleyomyces basicola (syn. Thielaviopsis basicola), Ceratocystis smalleyi, two Cercospora beticola strains, Coleophoma cylindrospora, Fusarium fracticaudum, Phialophora cf. hyalina, and Morchella septimelata.</title>
        <authorList>
            <person name="Wingfield B.D."/>
            <person name="Bills G.F."/>
            <person name="Dong Y."/>
            <person name="Huang W."/>
            <person name="Nel W.J."/>
            <person name="Swalarsk-Parry B.S."/>
            <person name="Vaghefi N."/>
            <person name="Wilken P.M."/>
            <person name="An Z."/>
            <person name="de Beer Z.W."/>
            <person name="De Vos L."/>
            <person name="Chen L."/>
            <person name="Duong T.A."/>
            <person name="Gao Y."/>
            <person name="Hammerbacher A."/>
            <person name="Kikkert J.R."/>
            <person name="Li Y."/>
            <person name="Li H."/>
            <person name="Li K."/>
            <person name="Li Q."/>
            <person name="Liu X."/>
            <person name="Ma X."/>
            <person name="Naidoo K."/>
            <person name="Pethybridge S.J."/>
            <person name="Sun J."/>
            <person name="Steenkamp E.T."/>
            <person name="van der Nest M.A."/>
            <person name="van Wyk S."/>
            <person name="Wingfield M.J."/>
            <person name="Xiong C."/>
            <person name="Yue Q."/>
            <person name="Zhang X."/>
        </authorList>
    </citation>
    <scope>NUCLEOTIDE SEQUENCE [LARGE SCALE GENOMIC DNA]</scope>
    <source>
        <strain evidence="3 4">BP 5553</strain>
    </source>
</reference>
<accession>A0A370TEP9</accession>
<evidence type="ECO:0000313" key="3">
    <source>
        <dbReference type="EMBL" id="RDL33151.1"/>
    </source>
</evidence>
<evidence type="ECO:0000256" key="1">
    <source>
        <dbReference type="SAM" id="Coils"/>
    </source>
</evidence>
<proteinExistence type="predicted"/>
<organism evidence="3 4">
    <name type="scientific">Venustampulla echinocandica</name>
    <dbReference type="NCBI Taxonomy" id="2656787"/>
    <lineage>
        <taxon>Eukaryota</taxon>
        <taxon>Fungi</taxon>
        <taxon>Dikarya</taxon>
        <taxon>Ascomycota</taxon>
        <taxon>Pezizomycotina</taxon>
        <taxon>Leotiomycetes</taxon>
        <taxon>Helotiales</taxon>
        <taxon>Pleuroascaceae</taxon>
        <taxon>Venustampulla</taxon>
    </lineage>
</organism>
<dbReference type="RefSeq" id="XP_031866644.1">
    <property type="nucleotide sequence ID" value="XM_032017213.1"/>
</dbReference>
<feature type="coiled-coil region" evidence="1">
    <location>
        <begin position="431"/>
        <end position="459"/>
    </location>
</feature>
<dbReference type="GeneID" id="43601439"/>
<feature type="compositionally biased region" description="Low complexity" evidence="2">
    <location>
        <begin position="118"/>
        <end position="133"/>
    </location>
</feature>
<dbReference type="OrthoDB" id="309640at2759"/>
<evidence type="ECO:0000313" key="4">
    <source>
        <dbReference type="Proteomes" id="UP000254866"/>
    </source>
</evidence>
<dbReference type="STRING" id="2656787.A0A370TEP9"/>
<sequence length="580" mass="66207">MAEQPHNKKKPSMKPTPNVGNTRIRWWRSPSQQPPALKRSAEEDVDDSDEGPFVWTRAERERRKAKEKIRKLNSPEGIPKKGSKSARRGVSPVNLGDILAFLAENEPNPANRPPSSTPFSNNPASNKSSPNVSISQASRMTGRKRLRGEVPGLVEDTRSSKKYKPSKSKEYEIAKPKRLTYDSLSEEDMPDEWFRKRFDRLYKRTLEVVEEHFIVPSFEETELRDVKVGPEFIFWAEKVAEADPNSGGWQKLFQNPTQRKYLIAAILVLIFKIKIFDVYLWGSSDPQHQLLHNIDRSFFTHDGFFRTAMRSDAVRNIVGGGPVTVGFYEEVAKLTAQTFALLKPLTNHLHPPREVDITLIEAQFQAIHDLISDTAYLSIRIRMSPTIFFWVNATPGTRYNQDDHVNVDMGSWRDSKQAVRVDYENRQRTHVAQKNAARKEYQERQSEAARERLVQIEKQEPLDPSFDHVAMVKIGVWPSIRRFKPGTEADDQKALRTKVPLGGMRGSREHEICKASIVCYYGKSTETNSGREGLDAFIKRKWGAKGLLKLNVRHELQEVIATAAAAMVGGALYTLSQRKW</sequence>
<protein>
    <submittedName>
        <fullName evidence="3">Uncharacterized protein</fullName>
    </submittedName>
</protein>